<name>A0A2H4PGE7_9CAUD</name>
<evidence type="ECO:0000313" key="2">
    <source>
        <dbReference type="EMBL" id="ATW61285.1"/>
    </source>
</evidence>
<feature type="compositionally biased region" description="Low complexity" evidence="1">
    <location>
        <begin position="1"/>
        <end position="15"/>
    </location>
</feature>
<keyword evidence="3" id="KW-1185">Reference proteome</keyword>
<organism evidence="2 3">
    <name type="scientific">Streptomyces phage Alsaber</name>
    <dbReference type="NCBI Taxonomy" id="2053672"/>
    <lineage>
        <taxon>Viruses</taxon>
        <taxon>Duplodnaviria</taxon>
        <taxon>Heunggongvirae</taxon>
        <taxon>Uroviricota</taxon>
        <taxon>Caudoviricetes</taxon>
        <taxon>Arquatrovirinae</taxon>
        <taxon>Camvirus</taxon>
        <taxon>Camvirus alsaber</taxon>
    </lineage>
</organism>
<feature type="compositionally biased region" description="Basic and acidic residues" evidence="1">
    <location>
        <begin position="46"/>
        <end position="56"/>
    </location>
</feature>
<proteinExistence type="predicted"/>
<evidence type="ECO:0000313" key="3">
    <source>
        <dbReference type="Proteomes" id="UP000240486"/>
    </source>
</evidence>
<sequence>MSTPTETPTPGSTPVTEEKPAEGTTPGSPSTPSTEEKPAEGVTPETKPEDELPEWARKELTKVRGEAANYRTKLREAETSLQNAKTPEEFESARTELSKRIAELEHEVVVSKVARKYELPDELVPLLKGADEAALEAVAKTLQKYAVPAAPESLGGGLTPSDDDDDEMDPRKLARRTRRR</sequence>
<gene>
    <name evidence="2" type="ORF">SEA_ALSABER_10</name>
</gene>
<feature type="region of interest" description="Disordered" evidence="1">
    <location>
        <begin position="146"/>
        <end position="180"/>
    </location>
</feature>
<feature type="compositionally biased region" description="Low complexity" evidence="1">
    <location>
        <begin position="22"/>
        <end position="33"/>
    </location>
</feature>
<feature type="region of interest" description="Disordered" evidence="1">
    <location>
        <begin position="1"/>
        <end position="56"/>
    </location>
</feature>
<accession>A0A2H4PGE7</accession>
<dbReference type="EMBL" id="MG298964">
    <property type="protein sequence ID" value="ATW61285.1"/>
    <property type="molecule type" value="Genomic_DNA"/>
</dbReference>
<reference evidence="2 3" key="1">
    <citation type="submission" date="2017-10" db="EMBL/GenBank/DDBJ databases">
        <authorList>
            <person name="Sulaiman A."/>
            <person name="Sivoravong A."/>
            <person name="Swapan B."/>
            <person name="Layton S.R."/>
            <person name="Kim T."/>
            <person name="Hughes L.E."/>
            <person name="Garlena R.A."/>
            <person name="Russell D.A."/>
            <person name="Pope W.H."/>
            <person name="Jacobs-Sera D."/>
            <person name="Hendrix R.W."/>
            <person name="Hatfull G.F."/>
        </authorList>
    </citation>
    <scope>NUCLEOTIDE SEQUENCE [LARGE SCALE GENOMIC DNA]</scope>
</reference>
<evidence type="ECO:0000256" key="1">
    <source>
        <dbReference type="SAM" id="MobiDB-lite"/>
    </source>
</evidence>
<protein>
    <submittedName>
        <fullName evidence="2">Scaffolding protein</fullName>
    </submittedName>
</protein>
<dbReference type="Proteomes" id="UP000240486">
    <property type="component" value="Segment"/>
</dbReference>